<dbReference type="Gene3D" id="3.40.50.11210">
    <property type="entry name" value="Rap/Ran-GAP"/>
    <property type="match status" value="1"/>
</dbReference>
<dbReference type="InterPro" id="IPR001180">
    <property type="entry name" value="CNH_dom"/>
</dbReference>
<feature type="compositionally biased region" description="Low complexity" evidence="2">
    <location>
        <begin position="629"/>
        <end position="642"/>
    </location>
</feature>
<evidence type="ECO:0000313" key="5">
    <source>
        <dbReference type="EMBL" id="KAG7155448.1"/>
    </source>
</evidence>
<evidence type="ECO:0000259" key="4">
    <source>
        <dbReference type="PROSITE" id="PS50219"/>
    </source>
</evidence>
<reference evidence="5" key="1">
    <citation type="journal article" date="2021" name="Sci. Adv.">
        <title>The American lobster genome reveals insights on longevity, neural, and immune adaptations.</title>
        <authorList>
            <person name="Polinski J.M."/>
            <person name="Zimin A.V."/>
            <person name="Clark K.F."/>
            <person name="Kohn A.B."/>
            <person name="Sadowski N."/>
            <person name="Timp W."/>
            <person name="Ptitsyn A."/>
            <person name="Khanna P."/>
            <person name="Romanova D.Y."/>
            <person name="Williams P."/>
            <person name="Greenwood S.J."/>
            <person name="Moroz L.L."/>
            <person name="Walt D.R."/>
            <person name="Bodnar A.G."/>
        </authorList>
    </citation>
    <scope>NUCLEOTIDE SEQUENCE</scope>
    <source>
        <strain evidence="5">GMGI-L3</strain>
    </source>
</reference>
<organism evidence="5 6">
    <name type="scientific">Homarus americanus</name>
    <name type="common">American lobster</name>
    <dbReference type="NCBI Taxonomy" id="6706"/>
    <lineage>
        <taxon>Eukaryota</taxon>
        <taxon>Metazoa</taxon>
        <taxon>Ecdysozoa</taxon>
        <taxon>Arthropoda</taxon>
        <taxon>Crustacea</taxon>
        <taxon>Multicrustacea</taxon>
        <taxon>Malacostraca</taxon>
        <taxon>Eumalacostraca</taxon>
        <taxon>Eucarida</taxon>
        <taxon>Decapoda</taxon>
        <taxon>Pleocyemata</taxon>
        <taxon>Astacidea</taxon>
        <taxon>Nephropoidea</taxon>
        <taxon>Nephropidae</taxon>
        <taxon>Homarus</taxon>
    </lineage>
</organism>
<dbReference type="Pfam" id="PF00780">
    <property type="entry name" value="CNH"/>
    <property type="match status" value="1"/>
</dbReference>
<evidence type="ECO:0000256" key="1">
    <source>
        <dbReference type="ARBA" id="ARBA00022468"/>
    </source>
</evidence>
<dbReference type="SUPFAM" id="SSF111347">
    <property type="entry name" value="Rap/Ran-GAP"/>
    <property type="match status" value="1"/>
</dbReference>
<feature type="region of interest" description="Disordered" evidence="2">
    <location>
        <begin position="524"/>
        <end position="543"/>
    </location>
</feature>
<dbReference type="GO" id="GO:0051056">
    <property type="term" value="P:regulation of small GTPase mediated signal transduction"/>
    <property type="evidence" value="ECO:0007669"/>
    <property type="project" value="InterPro"/>
</dbReference>
<evidence type="ECO:0000313" key="6">
    <source>
        <dbReference type="Proteomes" id="UP000747542"/>
    </source>
</evidence>
<dbReference type="PROSITE" id="PS50085">
    <property type="entry name" value="RAPGAP"/>
    <property type="match status" value="1"/>
</dbReference>
<feature type="region of interest" description="Disordered" evidence="2">
    <location>
        <begin position="613"/>
        <end position="668"/>
    </location>
</feature>
<dbReference type="AlphaFoldDB" id="A0A8J5JFR4"/>
<dbReference type="EMBL" id="JAHLQT010041650">
    <property type="protein sequence ID" value="KAG7155448.1"/>
    <property type="molecule type" value="Genomic_DNA"/>
</dbReference>
<keyword evidence="1" id="KW-0343">GTPase activation</keyword>
<feature type="domain" description="Rap-GAP" evidence="3">
    <location>
        <begin position="1"/>
        <end position="119"/>
    </location>
</feature>
<dbReference type="PANTHER" id="PTHR15711">
    <property type="entry name" value="RAP GTPASE-ACTIVATING PROTEIN"/>
    <property type="match status" value="1"/>
</dbReference>
<dbReference type="InterPro" id="IPR035974">
    <property type="entry name" value="Rap/Ran-GAP_sf"/>
</dbReference>
<feature type="domain" description="CNH" evidence="4">
    <location>
        <begin position="201"/>
        <end position="503"/>
    </location>
</feature>
<proteinExistence type="predicted"/>
<dbReference type="Proteomes" id="UP000747542">
    <property type="component" value="Unassembled WGS sequence"/>
</dbReference>
<evidence type="ECO:0000256" key="2">
    <source>
        <dbReference type="SAM" id="MobiDB-lite"/>
    </source>
</evidence>
<dbReference type="InterPro" id="IPR050989">
    <property type="entry name" value="Rap1_Ran_GAP"/>
</dbReference>
<dbReference type="PANTHER" id="PTHR15711:SF62">
    <property type="entry name" value="GTPASE-ACTIVATING RAP_RAN-GAP DOMAIN-LIKE PROTEIN 3"/>
    <property type="match status" value="1"/>
</dbReference>
<protein>
    <submittedName>
        <fullName evidence="5">GTPase-activating Rap/Ran-GAP domain-like protein 3-like</fullName>
    </submittedName>
</protein>
<name>A0A8J5JFR4_HOMAM</name>
<dbReference type="SMART" id="SM00036">
    <property type="entry name" value="CNH"/>
    <property type="match status" value="1"/>
</dbReference>
<gene>
    <name evidence="5" type="primary">GARNL3-L</name>
    <name evidence="5" type="ORF">Hamer_G019868</name>
</gene>
<sequence>MCVERKRHIGNDIVNIVFLDGTIDEMATFSPSFIKSQFTHVFALVSYRGEDEAYRLQVYSEETVPLFGPSLPCPPVFYNQEEFREFLLVKLINGEKATFNTPIFSQKRERTLDMLIKDLYQEHINDNRGTMLNRRAFSDVLPDPPRSSRRKEEARQVEFVRFGQALKLDTIVKGDAPTSLATTGLFKRTPWEPQCCYPDFPYEVVCGDSWGENRLLLATTEGVFLVEEGVAHRLVFDKSVQVKQLSVVEAHGILLLRADKAGRDGKIHVFRLSDFEGDEERVKTKADLKDHRLERTKGCHLYAISRPGGSHLRMVVAVGKKLLVLQWRHSAAWTAWCPASDTDTVDGFQFIREVSVSEAPIIITLVDSPLVSSAGGLNDNKICIGYKHQWDLVSERTGEVTRLHHIEASKVNLVAALDIYEDDEAELLLCHNNTCHFQKLTEECSNEFDFQWNSVPEAIVCAFPYILAFTQDSIEIRLIINGNLVQTMVMPRLAFITSKSDIFFATTAPEFFTLKRERVRVDRMERDPSLSPPPSPHGKECTVMDRDGVKPFRVYRIPFRCLTGTSTCERRCPTPSTPLHPPVLGASEGCVVSGVVGSDGNGGRAGMHLRVSDQRYGSRSCTASPTHHPSPTGPFQGSTPSPGSSPPVGIPQGSPSHHPIYQKPRDRTNSLTVDSASSLLLHHGRPLHLHHHHHHQHHQHHHPPVK</sequence>
<comment type="caution">
    <text evidence="5">The sequence shown here is derived from an EMBL/GenBank/DDBJ whole genome shotgun (WGS) entry which is preliminary data.</text>
</comment>
<feature type="compositionally biased region" description="Polar residues" evidence="2">
    <location>
        <begin position="615"/>
        <end position="627"/>
    </location>
</feature>
<dbReference type="Pfam" id="PF02145">
    <property type="entry name" value="Rap_GAP"/>
    <property type="match status" value="1"/>
</dbReference>
<keyword evidence="6" id="KW-1185">Reference proteome</keyword>
<dbReference type="InterPro" id="IPR000331">
    <property type="entry name" value="Rap/Ran_GAP_dom"/>
</dbReference>
<evidence type="ECO:0000259" key="3">
    <source>
        <dbReference type="PROSITE" id="PS50085"/>
    </source>
</evidence>
<dbReference type="PROSITE" id="PS50219">
    <property type="entry name" value="CNH"/>
    <property type="match status" value="1"/>
</dbReference>
<accession>A0A8J5JFR4</accession>
<dbReference type="GO" id="GO:0005096">
    <property type="term" value="F:GTPase activator activity"/>
    <property type="evidence" value="ECO:0007669"/>
    <property type="project" value="UniProtKB-KW"/>
</dbReference>